<organism evidence="8 9">
    <name type="scientific">Polypedilum vanderplanki</name>
    <name type="common">Sleeping chironomid midge</name>
    <dbReference type="NCBI Taxonomy" id="319348"/>
    <lineage>
        <taxon>Eukaryota</taxon>
        <taxon>Metazoa</taxon>
        <taxon>Ecdysozoa</taxon>
        <taxon>Arthropoda</taxon>
        <taxon>Hexapoda</taxon>
        <taxon>Insecta</taxon>
        <taxon>Pterygota</taxon>
        <taxon>Neoptera</taxon>
        <taxon>Endopterygota</taxon>
        <taxon>Diptera</taxon>
        <taxon>Nematocera</taxon>
        <taxon>Chironomoidea</taxon>
        <taxon>Chironomidae</taxon>
        <taxon>Chironominae</taxon>
        <taxon>Polypedilum</taxon>
        <taxon>Polypedilum</taxon>
    </lineage>
</organism>
<feature type="signal peptide" evidence="6">
    <location>
        <begin position="1"/>
        <end position="21"/>
    </location>
</feature>
<accession>A0A9J6C4M9</accession>
<dbReference type="SMART" id="SM00645">
    <property type="entry name" value="Pept_C1"/>
    <property type="match status" value="1"/>
</dbReference>
<dbReference type="GO" id="GO:0006508">
    <property type="term" value="P:proteolysis"/>
    <property type="evidence" value="ECO:0007669"/>
    <property type="project" value="UniProtKB-KW"/>
</dbReference>
<dbReference type="InterPro" id="IPR025660">
    <property type="entry name" value="Pept_his_AS"/>
</dbReference>
<evidence type="ECO:0000256" key="3">
    <source>
        <dbReference type="ARBA" id="ARBA00022801"/>
    </source>
</evidence>
<evidence type="ECO:0000256" key="6">
    <source>
        <dbReference type="SAM" id="SignalP"/>
    </source>
</evidence>
<comment type="caution">
    <text evidence="8">The sequence shown here is derived from an EMBL/GenBank/DDBJ whole genome shotgun (WGS) entry which is preliminary data.</text>
</comment>
<dbReference type="PANTHER" id="PTHR12411">
    <property type="entry name" value="CYSTEINE PROTEASE FAMILY C1-RELATED"/>
    <property type="match status" value="1"/>
</dbReference>
<dbReference type="CDD" id="cd02248">
    <property type="entry name" value="Peptidase_C1A"/>
    <property type="match status" value="1"/>
</dbReference>
<evidence type="ECO:0000256" key="2">
    <source>
        <dbReference type="ARBA" id="ARBA00022670"/>
    </source>
</evidence>
<dbReference type="PRINTS" id="PR00705">
    <property type="entry name" value="PAPAIN"/>
</dbReference>
<name>A0A9J6C4M9_POLVA</name>
<evidence type="ECO:0000256" key="1">
    <source>
        <dbReference type="ARBA" id="ARBA00008455"/>
    </source>
</evidence>
<evidence type="ECO:0000313" key="9">
    <source>
        <dbReference type="Proteomes" id="UP001107558"/>
    </source>
</evidence>
<dbReference type="EMBL" id="JADBJN010000002">
    <property type="protein sequence ID" value="KAG5677097.1"/>
    <property type="molecule type" value="Genomic_DNA"/>
</dbReference>
<dbReference type="Proteomes" id="UP001107558">
    <property type="component" value="Chromosome 2"/>
</dbReference>
<evidence type="ECO:0000259" key="7">
    <source>
        <dbReference type="SMART" id="SM00645"/>
    </source>
</evidence>
<dbReference type="InterPro" id="IPR025661">
    <property type="entry name" value="Pept_asp_AS"/>
</dbReference>
<keyword evidence="2" id="KW-0645">Protease</keyword>
<evidence type="ECO:0000256" key="4">
    <source>
        <dbReference type="ARBA" id="ARBA00022807"/>
    </source>
</evidence>
<feature type="chain" id="PRO_5039908801" description="Peptidase C1A papain C-terminal domain-containing protein" evidence="6">
    <location>
        <begin position="22"/>
        <end position="351"/>
    </location>
</feature>
<dbReference type="GO" id="GO:0008234">
    <property type="term" value="F:cysteine-type peptidase activity"/>
    <property type="evidence" value="ECO:0007669"/>
    <property type="project" value="UniProtKB-KW"/>
</dbReference>
<dbReference type="PROSITE" id="PS00139">
    <property type="entry name" value="THIOL_PROTEASE_CYS"/>
    <property type="match status" value="1"/>
</dbReference>
<dbReference type="AlphaFoldDB" id="A0A9J6C4M9"/>
<protein>
    <recommendedName>
        <fullName evidence="7">Peptidase C1A papain C-terminal domain-containing protein</fullName>
    </recommendedName>
</protein>
<dbReference type="InterPro" id="IPR000668">
    <property type="entry name" value="Peptidase_C1A_C"/>
</dbReference>
<dbReference type="InterPro" id="IPR038765">
    <property type="entry name" value="Papain-like_cys_pep_sf"/>
</dbReference>
<evidence type="ECO:0000313" key="8">
    <source>
        <dbReference type="EMBL" id="KAG5677097.1"/>
    </source>
</evidence>
<dbReference type="SUPFAM" id="SSF54001">
    <property type="entry name" value="Cysteine proteinases"/>
    <property type="match status" value="1"/>
</dbReference>
<keyword evidence="9" id="KW-1185">Reference proteome</keyword>
<comment type="similarity">
    <text evidence="1">Belongs to the peptidase C1 family.</text>
</comment>
<keyword evidence="6" id="KW-0732">Signal</keyword>
<keyword evidence="5" id="KW-1015">Disulfide bond</keyword>
<keyword evidence="3" id="KW-0378">Hydrolase</keyword>
<proteinExistence type="inferred from homology"/>
<gene>
    <name evidence="8" type="ORF">PVAND_006880</name>
</gene>
<feature type="domain" description="Peptidase C1A papain C-terminal" evidence="7">
    <location>
        <begin position="125"/>
        <end position="347"/>
    </location>
</feature>
<dbReference type="Gene3D" id="3.90.70.10">
    <property type="entry name" value="Cysteine proteinases"/>
    <property type="match status" value="1"/>
</dbReference>
<reference evidence="8" key="1">
    <citation type="submission" date="2021-03" db="EMBL/GenBank/DDBJ databases">
        <title>Chromosome level genome of the anhydrobiotic midge Polypedilum vanderplanki.</title>
        <authorList>
            <person name="Yoshida Y."/>
            <person name="Kikawada T."/>
            <person name="Gusev O."/>
        </authorList>
    </citation>
    <scope>NUCLEOTIDE SEQUENCE</scope>
    <source>
        <strain evidence="8">NIAS01</strain>
        <tissue evidence="8">Whole body or cell culture</tissue>
    </source>
</reference>
<dbReference type="InterPro" id="IPR039417">
    <property type="entry name" value="Peptidase_C1A_papain-like"/>
</dbReference>
<dbReference type="InterPro" id="IPR013128">
    <property type="entry name" value="Peptidase_C1A"/>
</dbReference>
<evidence type="ECO:0000256" key="5">
    <source>
        <dbReference type="ARBA" id="ARBA00023157"/>
    </source>
</evidence>
<keyword evidence="4" id="KW-0788">Thiol protease</keyword>
<dbReference type="PROSITE" id="PS00640">
    <property type="entry name" value="THIOL_PROTEASE_ASN"/>
    <property type="match status" value="1"/>
</dbReference>
<dbReference type="InterPro" id="IPR000169">
    <property type="entry name" value="Pept_cys_AS"/>
</dbReference>
<dbReference type="PROSITE" id="PS00639">
    <property type="entry name" value="THIOL_PROTEASE_HIS"/>
    <property type="match status" value="1"/>
</dbReference>
<dbReference type="OrthoDB" id="387093at2759"/>
<dbReference type="Pfam" id="PF00112">
    <property type="entry name" value="Peptidase_C1"/>
    <property type="match status" value="1"/>
</dbReference>
<sequence>MKCLTFSFLIILIVFIATTFAEKEPHRHKGYKHVFHDEYRKYLDAHPSKNHHEWSEERKFRREQRFNQTLEWIKNHKKNHHPYDVGVTRFADVLEEDLPKYHGLDESQNRHQRALPVINPLTSPPPASLDYTSWAPPITDQGKCGSCWAFSTIGMLSTVYRYTSNKVWNYSLSEQYLVDCDAFDNGCNGGWPKNTLLWLKNQSSLIPDSASYPYTSGTTANRTACKVTGLNKIPLKLTNIYQWNVNGNETLTKQILYSYGPVVTTMSVPLNCTAFYSYKSGVYVDNCNCVSNCTLVNHGVVLMGYGTENGLNYWLFRNSWGTTWGNNGYMKIARSSLNKCNMACFLMGIEQ</sequence>